<dbReference type="InterPro" id="IPR019606">
    <property type="entry name" value="GerMN"/>
</dbReference>
<evidence type="ECO:0000256" key="1">
    <source>
        <dbReference type="SAM" id="MobiDB-lite"/>
    </source>
</evidence>
<evidence type="ECO:0000313" key="3">
    <source>
        <dbReference type="EMBL" id="MBE6059716.1"/>
    </source>
</evidence>
<evidence type="ECO:0000313" key="4">
    <source>
        <dbReference type="Proteomes" id="UP000768462"/>
    </source>
</evidence>
<dbReference type="SMART" id="SM00909">
    <property type="entry name" value="Germane"/>
    <property type="match status" value="1"/>
</dbReference>
<feature type="region of interest" description="Disordered" evidence="1">
    <location>
        <begin position="1"/>
        <end position="31"/>
    </location>
</feature>
<evidence type="ECO:0000259" key="2">
    <source>
        <dbReference type="SMART" id="SM00909"/>
    </source>
</evidence>
<feature type="domain" description="GerMN" evidence="2">
    <location>
        <begin position="233"/>
        <end position="322"/>
    </location>
</feature>
<dbReference type="AlphaFoldDB" id="A0A927W7P2"/>
<name>A0A927W7P2_9CLOT</name>
<gene>
    <name evidence="3" type="ORF">E7215_06020</name>
</gene>
<proteinExistence type="predicted"/>
<protein>
    <recommendedName>
        <fullName evidence="2">GerMN domain-containing protein</fullName>
    </recommendedName>
</protein>
<feature type="compositionally biased region" description="Basic and acidic residues" evidence="1">
    <location>
        <begin position="1"/>
        <end position="14"/>
    </location>
</feature>
<organism evidence="3 4">
    <name type="scientific">Clostridium sulfidigenes</name>
    <dbReference type="NCBI Taxonomy" id="318464"/>
    <lineage>
        <taxon>Bacteria</taxon>
        <taxon>Bacillati</taxon>
        <taxon>Bacillota</taxon>
        <taxon>Clostridia</taxon>
        <taxon>Eubacteriales</taxon>
        <taxon>Clostridiaceae</taxon>
        <taxon>Clostridium</taxon>
    </lineage>
</organism>
<comment type="caution">
    <text evidence="3">The sequence shown here is derived from an EMBL/GenBank/DDBJ whole genome shotgun (WGS) entry which is preliminary data.</text>
</comment>
<dbReference type="Pfam" id="PF10646">
    <property type="entry name" value="Germane"/>
    <property type="match status" value="1"/>
</dbReference>
<sequence>MKEEKNTDSKETTKENSTTKPEESNNNHKSSYSIDDYFKFKENVKYNYAGTNSEYAEYVTYVDYINGNKVQLRSNNGGTETVTVLQNNNGEIAKIFQRNECYYRENFTNKPYNVSEVLLKEPLVVGTTWKLSDGSKRYISKLDVKISIGSGDCSALEVTTENTNGQIDLQYYAVNKGLIKSIYDIKTMKVTSTLKSIEENMRLNQSIRCYYPDENYKIHYEDKNLTFSTNDITKIAIQKLFKNFPGNNKGQLLGKNVTINSLYLNDDGMVYIDFSSNFVKEMNAGSGFESAILESIVNTIGKYYGVNKVYITIDNKPYSSGHIVKAKGEYFKVTCE</sequence>
<accession>A0A927W7P2</accession>
<dbReference type="Proteomes" id="UP000768462">
    <property type="component" value="Unassembled WGS sequence"/>
</dbReference>
<reference evidence="3" key="1">
    <citation type="submission" date="2019-04" db="EMBL/GenBank/DDBJ databases">
        <title>Evolution of Biomass-Degrading Anaerobic Consortia Revealed by Metagenomics.</title>
        <authorList>
            <person name="Peng X."/>
        </authorList>
    </citation>
    <scope>NUCLEOTIDE SEQUENCE</scope>
    <source>
        <strain evidence="3">SIG254</strain>
    </source>
</reference>
<dbReference type="EMBL" id="SVCM01000071">
    <property type="protein sequence ID" value="MBE6059716.1"/>
    <property type="molecule type" value="Genomic_DNA"/>
</dbReference>